<dbReference type="Pfam" id="PF04998">
    <property type="entry name" value="RNA_pol_Rpb1_5"/>
    <property type="match status" value="1"/>
</dbReference>
<dbReference type="InterPro" id="IPR007083">
    <property type="entry name" value="RNA_pol_Rpb1_4"/>
</dbReference>
<evidence type="ECO:0000256" key="4">
    <source>
        <dbReference type="ARBA" id="ARBA00022695"/>
    </source>
</evidence>
<evidence type="ECO:0000256" key="1">
    <source>
        <dbReference type="ARBA" id="ARBA00006460"/>
    </source>
</evidence>
<accession>A0A918RMN9</accession>
<evidence type="ECO:0000256" key="5">
    <source>
        <dbReference type="ARBA" id="ARBA00022723"/>
    </source>
</evidence>
<keyword evidence="2 10" id="KW-0240">DNA-directed RNA polymerase</keyword>
<dbReference type="SMART" id="SM00663">
    <property type="entry name" value="RPOLA_N"/>
    <property type="match status" value="1"/>
</dbReference>
<comment type="caution">
    <text evidence="14">The sequence shown here is derived from an EMBL/GenBank/DDBJ whole genome shotgun (WGS) entry which is preliminary data.</text>
</comment>
<dbReference type="SUPFAM" id="SSF64484">
    <property type="entry name" value="beta and beta-prime subunits of DNA dependent RNA-polymerase"/>
    <property type="match status" value="1"/>
</dbReference>
<dbReference type="InterPro" id="IPR007080">
    <property type="entry name" value="RNA_pol_Rpb1_1"/>
</dbReference>
<keyword evidence="8 10" id="KW-0804">Transcription</keyword>
<comment type="catalytic activity">
    <reaction evidence="9 10 11">
        <text>RNA(n) + a ribonucleoside 5'-triphosphate = RNA(n+1) + diphosphate</text>
        <dbReference type="Rhea" id="RHEA:21248"/>
        <dbReference type="Rhea" id="RHEA-COMP:14527"/>
        <dbReference type="Rhea" id="RHEA-COMP:17342"/>
        <dbReference type="ChEBI" id="CHEBI:33019"/>
        <dbReference type="ChEBI" id="CHEBI:61557"/>
        <dbReference type="ChEBI" id="CHEBI:140395"/>
        <dbReference type="EC" id="2.7.7.6"/>
    </reaction>
</comment>
<gene>
    <name evidence="10 14" type="primary">rpoC</name>
    <name evidence="14" type="ORF">GCM10011617_28490</name>
</gene>
<evidence type="ECO:0000256" key="11">
    <source>
        <dbReference type="RuleBase" id="RU004279"/>
    </source>
</evidence>
<comment type="cofactor">
    <cofactor evidence="10">
        <name>Mg(2+)</name>
        <dbReference type="ChEBI" id="CHEBI:18420"/>
    </cofactor>
    <text evidence="10">Binds 1 Mg(2+) ion per subunit.</text>
</comment>
<feature type="binding site" evidence="10">
    <location>
        <position position="810"/>
    </location>
    <ligand>
        <name>Zn(2+)</name>
        <dbReference type="ChEBI" id="CHEBI:29105"/>
        <label>2</label>
    </ligand>
</feature>
<dbReference type="Pfam" id="PF04997">
    <property type="entry name" value="RNA_pol_Rpb1_1"/>
    <property type="match status" value="1"/>
</dbReference>
<name>A0A918RMN9_9SPHN</name>
<feature type="region of interest" description="Disordered" evidence="12">
    <location>
        <begin position="1388"/>
        <end position="1430"/>
    </location>
</feature>
<dbReference type="InterPro" id="IPR012754">
    <property type="entry name" value="DNA-dir_RpoC_beta_prime_bact"/>
</dbReference>
<keyword evidence="7 10" id="KW-0460">Magnesium</keyword>
<dbReference type="HAMAP" id="MF_01322">
    <property type="entry name" value="RNApol_bact_RpoC"/>
    <property type="match status" value="1"/>
</dbReference>
<dbReference type="Gene3D" id="1.10.40.90">
    <property type="match status" value="1"/>
</dbReference>
<comment type="cofactor">
    <cofactor evidence="10">
        <name>Zn(2+)</name>
        <dbReference type="ChEBI" id="CHEBI:29105"/>
    </cofactor>
    <text evidence="10">Binds 2 Zn(2+) ions per subunit.</text>
</comment>
<dbReference type="Gene3D" id="2.40.50.100">
    <property type="match status" value="3"/>
</dbReference>
<feature type="binding site" evidence="10">
    <location>
        <position position="883"/>
    </location>
    <ligand>
        <name>Zn(2+)</name>
        <dbReference type="ChEBI" id="CHEBI:29105"/>
        <label>2</label>
    </ligand>
</feature>
<dbReference type="InterPro" id="IPR006592">
    <property type="entry name" value="RNA_pol_N"/>
</dbReference>
<dbReference type="Proteomes" id="UP000634139">
    <property type="component" value="Unassembled WGS sequence"/>
</dbReference>
<feature type="binding site" evidence="10">
    <location>
        <position position="893"/>
    </location>
    <ligand>
        <name>Zn(2+)</name>
        <dbReference type="ChEBI" id="CHEBI:29105"/>
        <label>2</label>
    </ligand>
</feature>
<evidence type="ECO:0000256" key="9">
    <source>
        <dbReference type="ARBA" id="ARBA00048552"/>
    </source>
</evidence>
<dbReference type="Gene3D" id="1.10.132.30">
    <property type="match status" value="1"/>
</dbReference>
<feature type="binding site" evidence="10">
    <location>
        <position position="463"/>
    </location>
    <ligand>
        <name>Mg(2+)</name>
        <dbReference type="ChEBI" id="CHEBI:18420"/>
    </ligand>
</feature>
<dbReference type="GO" id="GO:0000428">
    <property type="term" value="C:DNA-directed RNA polymerase complex"/>
    <property type="evidence" value="ECO:0007669"/>
    <property type="project" value="UniProtKB-KW"/>
</dbReference>
<dbReference type="Gene3D" id="2.40.40.20">
    <property type="match status" value="1"/>
</dbReference>
<dbReference type="Pfam" id="PF00623">
    <property type="entry name" value="RNA_pol_Rpb1_2"/>
    <property type="match status" value="1"/>
</dbReference>
<dbReference type="InterPro" id="IPR007066">
    <property type="entry name" value="RNA_pol_Rpb1_3"/>
</dbReference>
<keyword evidence="5 10" id="KW-0479">Metal-binding</keyword>
<organism evidence="14 15">
    <name type="scientific">Novosphingobium arvoryzae</name>
    <dbReference type="NCBI Taxonomy" id="1256514"/>
    <lineage>
        <taxon>Bacteria</taxon>
        <taxon>Pseudomonadati</taxon>
        <taxon>Pseudomonadota</taxon>
        <taxon>Alphaproteobacteria</taxon>
        <taxon>Sphingomonadales</taxon>
        <taxon>Sphingomonadaceae</taxon>
        <taxon>Novosphingobium</taxon>
    </lineage>
</organism>
<dbReference type="Gene3D" id="1.10.1790.20">
    <property type="match status" value="1"/>
</dbReference>
<feature type="binding site" evidence="10">
    <location>
        <position position="70"/>
    </location>
    <ligand>
        <name>Zn(2+)</name>
        <dbReference type="ChEBI" id="CHEBI:29105"/>
        <label>1</label>
    </ligand>
</feature>
<reference evidence="14" key="1">
    <citation type="journal article" date="2014" name="Int. J. Syst. Evol. Microbiol.">
        <title>Complete genome sequence of Corynebacterium casei LMG S-19264T (=DSM 44701T), isolated from a smear-ripened cheese.</title>
        <authorList>
            <consortium name="US DOE Joint Genome Institute (JGI-PGF)"/>
            <person name="Walter F."/>
            <person name="Albersmeier A."/>
            <person name="Kalinowski J."/>
            <person name="Ruckert C."/>
        </authorList>
    </citation>
    <scope>NUCLEOTIDE SEQUENCE</scope>
    <source>
        <strain evidence="14">KCTC 32422</strain>
    </source>
</reference>
<evidence type="ECO:0000256" key="7">
    <source>
        <dbReference type="ARBA" id="ARBA00022842"/>
    </source>
</evidence>
<proteinExistence type="inferred from homology"/>
<reference evidence="14" key="2">
    <citation type="submission" date="2020-09" db="EMBL/GenBank/DDBJ databases">
        <authorList>
            <person name="Sun Q."/>
            <person name="Kim S."/>
        </authorList>
    </citation>
    <scope>NUCLEOTIDE SEQUENCE</scope>
    <source>
        <strain evidence="14">KCTC 32422</strain>
    </source>
</reference>
<dbReference type="GO" id="GO:0000287">
    <property type="term" value="F:magnesium ion binding"/>
    <property type="evidence" value="ECO:0007669"/>
    <property type="project" value="UniProtKB-UniRule"/>
</dbReference>
<comment type="similarity">
    <text evidence="1 10 11">Belongs to the RNA polymerase beta' chain family.</text>
</comment>
<evidence type="ECO:0000313" key="14">
    <source>
        <dbReference type="EMBL" id="GHA05825.1"/>
    </source>
</evidence>
<feature type="binding site" evidence="10">
    <location>
        <position position="85"/>
    </location>
    <ligand>
        <name>Zn(2+)</name>
        <dbReference type="ChEBI" id="CHEBI:29105"/>
        <label>1</label>
    </ligand>
</feature>
<feature type="domain" description="RNA polymerase N-terminal" evidence="13">
    <location>
        <begin position="236"/>
        <end position="515"/>
    </location>
</feature>
<dbReference type="GO" id="GO:0008270">
    <property type="term" value="F:zinc ion binding"/>
    <property type="evidence" value="ECO:0007669"/>
    <property type="project" value="UniProtKB-UniRule"/>
</dbReference>
<feature type="binding site" evidence="10">
    <location>
        <position position="890"/>
    </location>
    <ligand>
        <name>Zn(2+)</name>
        <dbReference type="ChEBI" id="CHEBI:29105"/>
        <label>2</label>
    </ligand>
</feature>
<comment type="function">
    <text evidence="10 11">DNA-dependent RNA polymerase catalyzes the transcription of DNA into RNA using the four ribonucleoside triphosphates as substrates.</text>
</comment>
<feature type="binding site" evidence="10">
    <location>
        <position position="88"/>
    </location>
    <ligand>
        <name>Zn(2+)</name>
        <dbReference type="ChEBI" id="CHEBI:29105"/>
        <label>1</label>
    </ligand>
</feature>
<evidence type="ECO:0000256" key="10">
    <source>
        <dbReference type="HAMAP-Rule" id="MF_01322"/>
    </source>
</evidence>
<protein>
    <recommendedName>
        <fullName evidence="10">DNA-directed RNA polymerase subunit beta'</fullName>
        <shortName evidence="10">RNAP subunit beta'</shortName>
        <ecNumber evidence="10">2.7.7.6</ecNumber>
    </recommendedName>
    <alternativeName>
        <fullName evidence="10">RNA polymerase subunit beta'</fullName>
    </alternativeName>
    <alternativeName>
        <fullName evidence="10">Transcriptase subunit beta'</fullName>
    </alternativeName>
</protein>
<dbReference type="NCBIfam" id="TIGR02386">
    <property type="entry name" value="rpoC_TIGR"/>
    <property type="match status" value="1"/>
</dbReference>
<evidence type="ECO:0000256" key="6">
    <source>
        <dbReference type="ARBA" id="ARBA00022833"/>
    </source>
</evidence>
<sequence>MNDLTKFTNQMAKPETFDQIQIGLASPERIRSWSFGEIKKPETINYRTFKPERDGLFCARIFGPVKDYECLCGKYKRMKYKGVVCEKCGVEVTVTKVRRERMGHIELAAPVAHIWFLKSLPSRIGLLLDMQLKQLERILYFESYVVIEPGLTPLEKYQLLTEDELYEYQDEYGEDAFSAGIGAEAVKHMLMNLDLVQEKEDLLKELAETKSELKPKKIIKRLKVVESFIDSGNRPEWMILDVVPVIPPELRPLVPLDGGRFATSDLNDLYRRVINRNNRLKRLIELRAPDIIVRNEKRMLQEAVDALFDNGRRGRVITGANKRPLKSLSDMLKGKQGRFRQNLLGKRVDYSGRSVIVTGPELKLHQCGLPKKMALELFKPFIYARLDAKGLSMTLKQAKKWVEKERKEVWDILDEVIREHPVMLNRAPTLHRLGIQAFEPVLIEGKAIQLHPLVCSAFNADFDGDQMAVHVPLSLEAQLEARVLMMSTNNILSPANGKPIIVPSQDMVLGLYYLSMDREGEPGAGMMFSDMAEVHQALEVGAVTLHSKIIARVPQTDEQGNTYQKRFETTPGRMLIGECLPKSHTVPFDVVNRLLTKKEIGDVIDQVYRHTGQKDTVLFADAIMALGFRHAFKAGISFGKDDMIIPDSKDALVEETKALVADYEQQYQDGLITQQEKYNKVIDAWSRCGDQVANAMMEEIKASPVDAETGRQKPINSIYMMSHSGARGSPTQMKQLAGMRGLMAKPSGEIIETPIISNFKEGLTVLEYFNSTHGARKGLADTALKTANSGYLTRRLVDVSQDCVVVIDDCGTERALEMRAIVQGGSTIASLGERILGRTLAEDIADKDGNVIAAKGTLLDEAAVAAIEATGIQAARIRSPLICEAQQGVCGTCYGRDLARGTPVNIGEAVGVIAAQSIGEPGTQLTMRTFHIGGAAQVNEQSHLEAMCDGTVQYRDIPTIVDKRGRRLSLARNGEVVVMDTEGRERAIHRVPYGTHLLHEDGAIIAEGDRLAEWDPFTLPVITEKPGVVKYQDLIDGKTLTEVTDEATGMSSRVVTENRSTGRAKKEDLRPRLTLLDDASGEAARYMLAPGTTLSVEDGQAVEAGDILARASREAAKTRDITGGLPRVAELFEARKPKDNSIIAKVSGRIEFVRDYKAKRKIAIIPEEGEPIEYLIPKSRVIDVQEGDWVKKGDNLISGSPDPHDILEVMGVEALAEYLVAEIQEVYRLQGVKINDKHIEVIVRQMLQKVEITNGGDTTLLPGEQVDLEEMNEVNAKLAPGQAPAEGKPVLLGITKASLQTRSFISAASFQETTRVLTQAAVEGKKDSLIGLKENVIVGRLIPAGTGAGMNRLRVAASSRDAALRASYRKLQESLIAPDSAAEEHAAELAQGPEAAIGDDPLALVEGETHGLDADAGDYLNPEAADGDEA</sequence>
<dbReference type="CDD" id="cd01609">
    <property type="entry name" value="RNAP_beta'_N"/>
    <property type="match status" value="1"/>
</dbReference>
<dbReference type="EMBL" id="BMZD01000009">
    <property type="protein sequence ID" value="GHA05825.1"/>
    <property type="molecule type" value="Genomic_DNA"/>
</dbReference>
<dbReference type="InterPro" id="IPR042102">
    <property type="entry name" value="RNA_pol_Rpb1_3_sf"/>
</dbReference>
<dbReference type="InterPro" id="IPR044893">
    <property type="entry name" value="RNA_pol_Rpb1_clamp_domain"/>
</dbReference>
<keyword evidence="15" id="KW-1185">Reference proteome</keyword>
<dbReference type="GO" id="GO:0006351">
    <property type="term" value="P:DNA-templated transcription"/>
    <property type="evidence" value="ECO:0007669"/>
    <property type="project" value="UniProtKB-UniRule"/>
</dbReference>
<keyword evidence="6 10" id="KW-0862">Zinc</keyword>
<dbReference type="PANTHER" id="PTHR19376:SF54">
    <property type="entry name" value="DNA-DIRECTED RNA POLYMERASE SUBUNIT BETA"/>
    <property type="match status" value="1"/>
</dbReference>
<dbReference type="CDD" id="cd02655">
    <property type="entry name" value="RNAP_beta'_C"/>
    <property type="match status" value="1"/>
</dbReference>
<evidence type="ECO:0000256" key="8">
    <source>
        <dbReference type="ARBA" id="ARBA00023163"/>
    </source>
</evidence>
<comment type="subunit">
    <text evidence="10">The RNAP catalytic core consists of 2 alpha, 1 beta, 1 beta' and 1 omega subunit. When a sigma factor is associated with the core the holoenzyme is formed, which can initiate transcription.</text>
</comment>
<dbReference type="InterPro" id="IPR007081">
    <property type="entry name" value="RNA_pol_Rpb1_5"/>
</dbReference>
<keyword evidence="4 10" id="KW-0548">Nucleotidyltransferase</keyword>
<dbReference type="FunFam" id="4.10.860.120:FF:000001">
    <property type="entry name" value="DNA-directed RNA polymerase subunit beta"/>
    <property type="match status" value="1"/>
</dbReference>
<evidence type="ECO:0000256" key="12">
    <source>
        <dbReference type="SAM" id="MobiDB-lite"/>
    </source>
</evidence>
<dbReference type="EC" id="2.7.7.6" evidence="10"/>
<dbReference type="InterPro" id="IPR038120">
    <property type="entry name" value="Rpb1_funnel_sf"/>
</dbReference>
<dbReference type="Gene3D" id="1.10.274.100">
    <property type="entry name" value="RNA polymerase Rpb1, domain 3"/>
    <property type="match status" value="1"/>
</dbReference>
<evidence type="ECO:0000259" key="13">
    <source>
        <dbReference type="SMART" id="SM00663"/>
    </source>
</evidence>
<dbReference type="GO" id="GO:0003677">
    <property type="term" value="F:DNA binding"/>
    <property type="evidence" value="ECO:0007669"/>
    <property type="project" value="UniProtKB-UniRule"/>
</dbReference>
<feature type="binding site" evidence="10">
    <location>
        <position position="72"/>
    </location>
    <ligand>
        <name>Zn(2+)</name>
        <dbReference type="ChEBI" id="CHEBI:29105"/>
        <label>1</label>
    </ligand>
</feature>
<dbReference type="RefSeq" id="WP_189542719.1">
    <property type="nucleotide sequence ID" value="NZ_BMZD01000009.1"/>
</dbReference>
<dbReference type="InterPro" id="IPR045867">
    <property type="entry name" value="DNA-dir_RpoC_beta_prime"/>
</dbReference>
<dbReference type="InterPro" id="IPR000722">
    <property type="entry name" value="RNA_pol_asu"/>
</dbReference>
<keyword evidence="3 10" id="KW-0808">Transferase</keyword>
<evidence type="ECO:0000256" key="2">
    <source>
        <dbReference type="ARBA" id="ARBA00022478"/>
    </source>
</evidence>
<feature type="binding site" evidence="10">
    <location>
        <position position="461"/>
    </location>
    <ligand>
        <name>Mg(2+)</name>
        <dbReference type="ChEBI" id="CHEBI:18420"/>
    </ligand>
</feature>
<dbReference type="PANTHER" id="PTHR19376">
    <property type="entry name" value="DNA-DIRECTED RNA POLYMERASE"/>
    <property type="match status" value="1"/>
</dbReference>
<dbReference type="Gene3D" id="4.10.860.120">
    <property type="entry name" value="RNA polymerase II, clamp domain"/>
    <property type="match status" value="1"/>
</dbReference>
<dbReference type="GO" id="GO:0003899">
    <property type="term" value="F:DNA-directed RNA polymerase activity"/>
    <property type="evidence" value="ECO:0007669"/>
    <property type="project" value="UniProtKB-UniRule"/>
</dbReference>
<dbReference type="Pfam" id="PF05000">
    <property type="entry name" value="RNA_pol_Rpb1_4"/>
    <property type="match status" value="1"/>
</dbReference>
<feature type="binding site" evidence="10">
    <location>
        <position position="465"/>
    </location>
    <ligand>
        <name>Mg(2+)</name>
        <dbReference type="ChEBI" id="CHEBI:18420"/>
    </ligand>
</feature>
<dbReference type="Gene3D" id="1.10.150.390">
    <property type="match status" value="1"/>
</dbReference>
<evidence type="ECO:0000313" key="15">
    <source>
        <dbReference type="Proteomes" id="UP000634139"/>
    </source>
</evidence>
<dbReference type="Pfam" id="PF04983">
    <property type="entry name" value="RNA_pol_Rpb1_3"/>
    <property type="match status" value="1"/>
</dbReference>
<evidence type="ECO:0000256" key="3">
    <source>
        <dbReference type="ARBA" id="ARBA00022679"/>
    </source>
</evidence>